<dbReference type="Gene3D" id="2.40.50.140">
    <property type="entry name" value="Nucleic acid-binding proteins"/>
    <property type="match status" value="1"/>
</dbReference>
<feature type="transmembrane region" description="Helical" evidence="1">
    <location>
        <begin position="346"/>
        <end position="365"/>
    </location>
</feature>
<keyword evidence="1" id="KW-0472">Membrane</keyword>
<keyword evidence="1" id="KW-0812">Transmembrane</keyword>
<keyword evidence="3" id="KW-1185">Reference proteome</keyword>
<evidence type="ECO:0000256" key="1">
    <source>
        <dbReference type="SAM" id="Phobius"/>
    </source>
</evidence>
<evidence type="ECO:0000313" key="3">
    <source>
        <dbReference type="Proteomes" id="UP000186817"/>
    </source>
</evidence>
<name>A0A1Q9F200_SYMMI</name>
<dbReference type="Proteomes" id="UP000186817">
    <property type="component" value="Unassembled WGS sequence"/>
</dbReference>
<feature type="transmembrane region" description="Helical" evidence="1">
    <location>
        <begin position="374"/>
        <end position="392"/>
    </location>
</feature>
<organism evidence="2 3">
    <name type="scientific">Symbiodinium microadriaticum</name>
    <name type="common">Dinoflagellate</name>
    <name type="synonym">Zooxanthella microadriatica</name>
    <dbReference type="NCBI Taxonomy" id="2951"/>
    <lineage>
        <taxon>Eukaryota</taxon>
        <taxon>Sar</taxon>
        <taxon>Alveolata</taxon>
        <taxon>Dinophyceae</taxon>
        <taxon>Suessiales</taxon>
        <taxon>Symbiodiniaceae</taxon>
        <taxon>Symbiodinium</taxon>
    </lineage>
</organism>
<proteinExistence type="predicted"/>
<protein>
    <recommendedName>
        <fullName evidence="4">CSD domain-containing protein</fullName>
    </recommendedName>
</protein>
<comment type="caution">
    <text evidence="2">The sequence shown here is derived from an EMBL/GenBank/DDBJ whole genome shotgun (WGS) entry which is preliminary data.</text>
</comment>
<dbReference type="EMBL" id="LSRX01000024">
    <property type="protein sequence ID" value="OLQ13720.1"/>
    <property type="molecule type" value="Genomic_DNA"/>
</dbReference>
<reference evidence="2 3" key="1">
    <citation type="submission" date="2016-02" db="EMBL/GenBank/DDBJ databases">
        <title>Genome analysis of coral dinoflagellate symbionts highlights evolutionary adaptations to a symbiotic lifestyle.</title>
        <authorList>
            <person name="Aranda M."/>
            <person name="Li Y."/>
            <person name="Liew Y.J."/>
            <person name="Baumgarten S."/>
            <person name="Simakov O."/>
            <person name="Wilson M."/>
            <person name="Piel J."/>
            <person name="Ashoor H."/>
            <person name="Bougouffa S."/>
            <person name="Bajic V.B."/>
            <person name="Ryu T."/>
            <person name="Ravasi T."/>
            <person name="Bayer T."/>
            <person name="Micklem G."/>
            <person name="Kim H."/>
            <person name="Bhak J."/>
            <person name="Lajeunesse T.C."/>
            <person name="Voolstra C.R."/>
        </authorList>
    </citation>
    <scope>NUCLEOTIDE SEQUENCE [LARGE SCALE GENOMIC DNA]</scope>
    <source>
        <strain evidence="2 3">CCMP2467</strain>
    </source>
</reference>
<dbReference type="OrthoDB" id="436768at2759"/>
<dbReference type="AlphaFoldDB" id="A0A1Q9F200"/>
<keyword evidence="1" id="KW-1133">Transmembrane helix</keyword>
<gene>
    <name evidence="2" type="ORF">AK812_SmicGene2200</name>
</gene>
<evidence type="ECO:0000313" key="2">
    <source>
        <dbReference type="EMBL" id="OLQ13720.1"/>
    </source>
</evidence>
<dbReference type="InterPro" id="IPR012340">
    <property type="entry name" value="NA-bd_OB-fold"/>
</dbReference>
<evidence type="ECO:0008006" key="4">
    <source>
        <dbReference type="Google" id="ProtNLM"/>
    </source>
</evidence>
<sequence length="442" mass="49649">MPPLFSAGGYTEASDGWFAHSSGEWLHNKTEMAYFHLPTGQIRVVLDDAELPAADAKAEVEQEAPKDDKGPLFQGRVRWFNTVKGFGFIEPLGEATAILEGKLWDWRILGPFPPCPTRVHPSCQAMAQEMETAQQSVELSAPIEIPRVEKNRIEELLEQQTQLMMRHLQLTEDRSKSNLQFMFQTAKDMLKKVDPSVRSIFADWHKELRAKTNIYVTQSRLWNRYQQATASDTLIRPFAEEAKKSWNWPLAYKVKAQPTAAGEASQPGLYDVDAAFASLRQKHAREAQEFVLAHQKVRGWLQLNGSFFREPNVAEQLLTQQARCFAELACREEMAKAERRIQEAGLPYPLVLAFRVLLILLSIVAPSLMSLERICSVIAVLFSLFCGFGLFAEDTFAQSVQLLLGPLPQYLALKMQLSSVTAGKAATLTQQTPAVPAAEELN</sequence>
<accession>A0A1Q9F200</accession>